<accession>A0AAW0D583</accession>
<evidence type="ECO:0000259" key="3">
    <source>
        <dbReference type="Pfam" id="PF24883"/>
    </source>
</evidence>
<dbReference type="AlphaFoldDB" id="A0AAW0D583"/>
<dbReference type="SUPFAM" id="SSF52540">
    <property type="entry name" value="P-loop containing nucleoside triphosphate hydrolases"/>
    <property type="match status" value="1"/>
</dbReference>
<dbReference type="InterPro" id="IPR027417">
    <property type="entry name" value="P-loop_NTPase"/>
</dbReference>
<dbReference type="PANTHER" id="PTHR10039:SF17">
    <property type="entry name" value="FUNGAL STAND N-TERMINAL GOODBYE DOMAIN-CONTAINING PROTEIN-RELATED"/>
    <property type="match status" value="1"/>
</dbReference>
<reference evidence="4 5" key="1">
    <citation type="submission" date="2024-01" db="EMBL/GenBank/DDBJ databases">
        <title>A draft genome for a cacao thread blight-causing isolate of Paramarasmius palmivorus.</title>
        <authorList>
            <person name="Baruah I.K."/>
            <person name="Bukari Y."/>
            <person name="Amoako-Attah I."/>
            <person name="Meinhardt L.W."/>
            <person name="Bailey B.A."/>
            <person name="Cohen S.P."/>
        </authorList>
    </citation>
    <scope>NUCLEOTIDE SEQUENCE [LARGE SCALE GENOMIC DNA]</scope>
    <source>
        <strain evidence="4 5">GH-12</strain>
    </source>
</reference>
<feature type="region of interest" description="Disordered" evidence="2">
    <location>
        <begin position="1"/>
        <end position="20"/>
    </location>
</feature>
<feature type="domain" description="Nephrocystin 3-like N-terminal" evidence="3">
    <location>
        <begin position="256"/>
        <end position="421"/>
    </location>
</feature>
<feature type="compositionally biased region" description="Polar residues" evidence="2">
    <location>
        <begin position="1"/>
        <end position="10"/>
    </location>
</feature>
<sequence>MTAGPSSTSPGGFIPGMAEDGSKIGVASVARVEDDPNKVKDEVERVRRQTEKCKCIYEAADTVIEALDTLSEIHEIARAASIVVSGIYHIIKAKHEQDEAIVALYDVMIETFKIAVDKKVLNEWGYFTKLFNAIVQQSEECYVFLSNYMFKGLLYQVSSFWNTPSKIAEFNTAFEQLKKQFYETQIEFTAVTIINTQKAIESLGEFSAKTCTQLFSQSTITPEREKTLHVLQPSGILLGPKCHCLPGTRRSSLSRILNWCFNGEQSILWISGIAGCGKSLLIGTLHNTLSTLGFHSRLAAFFCFDRNTYRNVGEFVRTLAFLLASFDERFGKPIAEVLERSQHIAKITDLNMQVEQLLVNPLQDLSEEIAKEGRIVVLVDAIDESSREDQSETNFRQQLLELFAEDRFGLLPFLRFVLASRLHEDIVRSLQHCGHIHHFPLDHNSPETINDIHYFLTKSFQHSSFDNLDNAQKHFAVEQLSKHASGLFIWASTAVTFIRENIEERLEVFMEQEPPKNALQALTALYEVALKSLVKEGDDDIRHNIGVALGLIMANSSADLYPCPSDILHFLTNFIDLGKNASILRAFQKLRGLVTEENGYYQLLHKSFDDFLTSEDQVHHWHIDVKKYDVILAGAILTCMMDHLDKMNAELPEALSFDARYDHHESDFMWKAITGASRLKDIRAQPIVVKDFFNIILYDAALAGKVTKKNTEDQHILEWKVDNIYMSIFILMASGSTIYEEIVAVLDTNPIPPVTPLDPQIEMPLKIVSRGKVRMNSGSVKDGDKESTEAFIEWIPGHYGYHEKTRRLQWIPIGEEDSEVSSSG</sequence>
<evidence type="ECO:0000256" key="1">
    <source>
        <dbReference type="ARBA" id="ARBA00022737"/>
    </source>
</evidence>
<dbReference type="InterPro" id="IPR056884">
    <property type="entry name" value="NPHP3-like_N"/>
</dbReference>
<comment type="caution">
    <text evidence="4">The sequence shown here is derived from an EMBL/GenBank/DDBJ whole genome shotgun (WGS) entry which is preliminary data.</text>
</comment>
<dbReference type="Gene3D" id="3.40.50.300">
    <property type="entry name" value="P-loop containing nucleotide triphosphate hydrolases"/>
    <property type="match status" value="1"/>
</dbReference>
<evidence type="ECO:0000313" key="4">
    <source>
        <dbReference type="EMBL" id="KAK7045849.1"/>
    </source>
</evidence>
<dbReference type="EMBL" id="JAYKXP010000023">
    <property type="protein sequence ID" value="KAK7045849.1"/>
    <property type="molecule type" value="Genomic_DNA"/>
</dbReference>
<proteinExistence type="predicted"/>
<protein>
    <recommendedName>
        <fullName evidence="3">Nephrocystin 3-like N-terminal domain-containing protein</fullName>
    </recommendedName>
</protein>
<dbReference type="Proteomes" id="UP001383192">
    <property type="component" value="Unassembled WGS sequence"/>
</dbReference>
<organism evidence="4 5">
    <name type="scientific">Paramarasmius palmivorus</name>
    <dbReference type="NCBI Taxonomy" id="297713"/>
    <lineage>
        <taxon>Eukaryota</taxon>
        <taxon>Fungi</taxon>
        <taxon>Dikarya</taxon>
        <taxon>Basidiomycota</taxon>
        <taxon>Agaricomycotina</taxon>
        <taxon>Agaricomycetes</taxon>
        <taxon>Agaricomycetidae</taxon>
        <taxon>Agaricales</taxon>
        <taxon>Marasmiineae</taxon>
        <taxon>Marasmiaceae</taxon>
        <taxon>Paramarasmius</taxon>
    </lineage>
</organism>
<evidence type="ECO:0000256" key="2">
    <source>
        <dbReference type="SAM" id="MobiDB-lite"/>
    </source>
</evidence>
<dbReference type="PANTHER" id="PTHR10039">
    <property type="entry name" value="AMELOGENIN"/>
    <property type="match status" value="1"/>
</dbReference>
<dbReference type="Pfam" id="PF24883">
    <property type="entry name" value="NPHP3_N"/>
    <property type="match status" value="1"/>
</dbReference>
<name>A0AAW0D583_9AGAR</name>
<evidence type="ECO:0000313" key="5">
    <source>
        <dbReference type="Proteomes" id="UP001383192"/>
    </source>
</evidence>
<gene>
    <name evidence="4" type="ORF">VNI00_007271</name>
</gene>
<keyword evidence="1" id="KW-0677">Repeat</keyword>
<keyword evidence="5" id="KW-1185">Reference proteome</keyword>